<evidence type="ECO:0000313" key="3">
    <source>
        <dbReference type="Proteomes" id="UP000037175"/>
    </source>
</evidence>
<keyword evidence="3" id="KW-1185">Reference proteome</keyword>
<proteinExistence type="predicted"/>
<dbReference type="GO" id="GO:0051920">
    <property type="term" value="F:peroxiredoxin activity"/>
    <property type="evidence" value="ECO:0007669"/>
    <property type="project" value="InterPro"/>
</dbReference>
<reference evidence="3" key="1">
    <citation type="submission" date="2015-07" db="EMBL/GenBank/DDBJ databases">
        <title>Complete Genome of Thermincola ferriacetica strain Z-0001T.</title>
        <authorList>
            <person name="Lusk B."/>
            <person name="Badalamenti J.P."/>
            <person name="Parameswaran P."/>
            <person name="Bond D.R."/>
            <person name="Torres C.I."/>
        </authorList>
    </citation>
    <scope>NUCLEOTIDE SEQUENCE [LARGE SCALE GENOMIC DNA]</scope>
    <source>
        <strain evidence="3">Z-0001</strain>
    </source>
</reference>
<dbReference type="Pfam" id="PF02627">
    <property type="entry name" value="CMD"/>
    <property type="match status" value="1"/>
</dbReference>
<gene>
    <name evidence="2" type="ORF">Tfer_1939</name>
</gene>
<dbReference type="InterPro" id="IPR003779">
    <property type="entry name" value="CMD-like"/>
</dbReference>
<dbReference type="Proteomes" id="UP000037175">
    <property type="component" value="Unassembled WGS sequence"/>
</dbReference>
<sequence length="114" mass="12350">MPVDTLKKLEENQKKIAGMLPDLMANFKKVHDAALAEGALTSREKVLIGLGIAVSKQCSYCISKYLKSAIDMNIELQEIIEACGVAILMNGGPGAAYTSFVLDTYAELKKEIGR</sequence>
<protein>
    <submittedName>
        <fullName evidence="2">Carboxymuconolactone decarboxylase</fullName>
    </submittedName>
</protein>
<dbReference type="Gene3D" id="1.20.1290.10">
    <property type="entry name" value="AhpD-like"/>
    <property type="match status" value="1"/>
</dbReference>
<name>A0A0L6W209_9FIRM</name>
<dbReference type="SUPFAM" id="SSF69118">
    <property type="entry name" value="AhpD-like"/>
    <property type="match status" value="1"/>
</dbReference>
<accession>A0A0L6W209</accession>
<organism evidence="2 3">
    <name type="scientific">Thermincola ferriacetica</name>
    <dbReference type="NCBI Taxonomy" id="281456"/>
    <lineage>
        <taxon>Bacteria</taxon>
        <taxon>Bacillati</taxon>
        <taxon>Bacillota</taxon>
        <taxon>Clostridia</taxon>
        <taxon>Eubacteriales</taxon>
        <taxon>Thermincolaceae</taxon>
        <taxon>Thermincola</taxon>
    </lineage>
</organism>
<dbReference type="RefSeq" id="WP_013119192.1">
    <property type="nucleotide sequence ID" value="NZ_LGTE01000012.1"/>
</dbReference>
<comment type="caution">
    <text evidence="2">The sequence shown here is derived from an EMBL/GenBank/DDBJ whole genome shotgun (WGS) entry which is preliminary data.</text>
</comment>
<feature type="domain" description="Carboxymuconolactone decarboxylase-like" evidence="1">
    <location>
        <begin position="21"/>
        <end position="98"/>
    </location>
</feature>
<dbReference type="PANTHER" id="PTHR33930">
    <property type="entry name" value="ALKYL HYDROPEROXIDE REDUCTASE AHPD"/>
    <property type="match status" value="1"/>
</dbReference>
<dbReference type="AlphaFoldDB" id="A0A0L6W209"/>
<dbReference type="PANTHER" id="PTHR33930:SF2">
    <property type="entry name" value="BLR3452 PROTEIN"/>
    <property type="match status" value="1"/>
</dbReference>
<evidence type="ECO:0000259" key="1">
    <source>
        <dbReference type="Pfam" id="PF02627"/>
    </source>
</evidence>
<dbReference type="EMBL" id="LGTE01000012">
    <property type="protein sequence ID" value="KNZ69496.1"/>
    <property type="molecule type" value="Genomic_DNA"/>
</dbReference>
<evidence type="ECO:0000313" key="2">
    <source>
        <dbReference type="EMBL" id="KNZ69496.1"/>
    </source>
</evidence>
<dbReference type="InterPro" id="IPR029032">
    <property type="entry name" value="AhpD-like"/>
</dbReference>